<dbReference type="GO" id="GO:0006357">
    <property type="term" value="P:regulation of transcription by RNA polymerase II"/>
    <property type="evidence" value="ECO:0007669"/>
    <property type="project" value="TreeGrafter"/>
</dbReference>
<dbReference type="InterPro" id="IPR036552">
    <property type="entry name" value="CBF_bsu_sf"/>
</dbReference>
<comment type="subcellular location">
    <subcellularLocation>
        <location evidence="1">Nucleus</location>
    </subcellularLocation>
</comment>
<accession>A0AA35WVU3</accession>
<evidence type="ECO:0000256" key="1">
    <source>
        <dbReference type="ARBA" id="ARBA00004123"/>
    </source>
</evidence>
<dbReference type="Pfam" id="PF02312">
    <property type="entry name" value="CBF_beta"/>
    <property type="match status" value="1"/>
</dbReference>
<dbReference type="GO" id="GO:0016513">
    <property type="term" value="C:core-binding factor complex"/>
    <property type="evidence" value="ECO:0007669"/>
    <property type="project" value="TreeGrafter"/>
</dbReference>
<feature type="signal peptide" evidence="4">
    <location>
        <begin position="1"/>
        <end position="22"/>
    </location>
</feature>
<dbReference type="Gene3D" id="2.40.250.10">
    <property type="entry name" value="Core binding factor, beta subunit"/>
    <property type="match status" value="1"/>
</dbReference>
<protein>
    <submittedName>
        <fullName evidence="5">Core-binding factor subunit beta</fullName>
    </submittedName>
</protein>
<comment type="caution">
    <text evidence="5">The sequence shown here is derived from an EMBL/GenBank/DDBJ whole genome shotgun (WGS) entry which is preliminary data.</text>
</comment>
<evidence type="ECO:0000256" key="2">
    <source>
        <dbReference type="ARBA" id="ARBA00023242"/>
    </source>
</evidence>
<reference evidence="5" key="1">
    <citation type="submission" date="2023-03" db="EMBL/GenBank/DDBJ databases">
        <authorList>
            <person name="Steffen K."/>
            <person name="Cardenas P."/>
        </authorList>
    </citation>
    <scope>NUCLEOTIDE SEQUENCE</scope>
</reference>
<comment type="similarity">
    <text evidence="3">Belongs to the CBF-beta family.</text>
</comment>
<organism evidence="5 6">
    <name type="scientific">Geodia barretti</name>
    <name type="common">Barrett's horny sponge</name>
    <dbReference type="NCBI Taxonomy" id="519541"/>
    <lineage>
        <taxon>Eukaryota</taxon>
        <taxon>Metazoa</taxon>
        <taxon>Porifera</taxon>
        <taxon>Demospongiae</taxon>
        <taxon>Heteroscleromorpha</taxon>
        <taxon>Tetractinellida</taxon>
        <taxon>Astrophorina</taxon>
        <taxon>Geodiidae</taxon>
        <taxon>Geodia</taxon>
    </lineage>
</organism>
<name>A0AA35WVU3_GEOBA</name>
<evidence type="ECO:0000313" key="5">
    <source>
        <dbReference type="EMBL" id="CAI8034704.1"/>
    </source>
</evidence>
<dbReference type="SUPFAM" id="SSF50723">
    <property type="entry name" value="Core binding factor beta, CBF"/>
    <property type="match status" value="1"/>
</dbReference>
<sequence length="136" mass="15491">MSFFGVCVFGVRLVSVCFEARASLKPAAQQQPAAMPRVVPDQKNKYETDELFKKLSQDVDVKYTGYRDRPVEERRRRFLEDLQEGHSVITFIATGANLNLQFCGSALQDENHPTADRQRTQLTWRASLGRPICAVR</sequence>
<dbReference type="InterPro" id="IPR003417">
    <property type="entry name" value="CBF_beta"/>
</dbReference>
<gene>
    <name evidence="5" type="ORF">GBAR_LOCUS19510</name>
</gene>
<dbReference type="GO" id="GO:0003713">
    <property type="term" value="F:transcription coactivator activity"/>
    <property type="evidence" value="ECO:0007669"/>
    <property type="project" value="InterPro"/>
</dbReference>
<keyword evidence="2" id="KW-0539">Nucleus</keyword>
<evidence type="ECO:0000256" key="3">
    <source>
        <dbReference type="ARBA" id="ARBA00025734"/>
    </source>
</evidence>
<dbReference type="Proteomes" id="UP001174909">
    <property type="component" value="Unassembled WGS sequence"/>
</dbReference>
<dbReference type="EMBL" id="CASHTH010002751">
    <property type="protein sequence ID" value="CAI8034704.1"/>
    <property type="molecule type" value="Genomic_DNA"/>
</dbReference>
<dbReference type="GO" id="GO:0043565">
    <property type="term" value="F:sequence-specific DNA binding"/>
    <property type="evidence" value="ECO:0007669"/>
    <property type="project" value="TreeGrafter"/>
</dbReference>
<dbReference type="PANTHER" id="PTHR10276">
    <property type="entry name" value="CORE-BINDING FACTOR, BETA SUBUNIT"/>
    <property type="match status" value="1"/>
</dbReference>
<keyword evidence="6" id="KW-1185">Reference proteome</keyword>
<dbReference type="PANTHER" id="PTHR10276:SF3">
    <property type="entry name" value="CORE-BINDING FACTOR SUBUNIT BETA"/>
    <property type="match status" value="1"/>
</dbReference>
<keyword evidence="4" id="KW-0732">Signal</keyword>
<dbReference type="AlphaFoldDB" id="A0AA35WVU3"/>
<feature type="chain" id="PRO_5041252724" evidence="4">
    <location>
        <begin position="23"/>
        <end position="136"/>
    </location>
</feature>
<evidence type="ECO:0000256" key="4">
    <source>
        <dbReference type="SAM" id="SignalP"/>
    </source>
</evidence>
<proteinExistence type="inferred from homology"/>
<evidence type="ECO:0000313" key="6">
    <source>
        <dbReference type="Proteomes" id="UP001174909"/>
    </source>
</evidence>